<sequence length="402" mass="47556">MGQAVSSDNPLDFKFEIPIPKYHKDDKKKWQSQDLESIKNLRIYTNLDLNDQEFNYQSINCSDFPENDLTSGQYYYGKLEKQKRQGLGVFVDENKKSGIYMAFGNFIDNKLDGLGLTIYDDNTYYHGNWKNGACDGIGYYNTSFGDFYLGQWEEGKFIKGIYRTSDFEYWGEVKNGCFHGLGRCYYFDGAIVQGEWKNDQLDGFVNHYFPNKDNYIGYYKNSLKHGKGVLYEESEKKIYQGEFFLDQQHGIGKEINIENKEFISALFYNGKPYKLINKQIYAGNGTGNTSWILTEPDQNQQKNEEGLLIRDESNFEEIIQNNQLDFTDIFEKKKTQDSQIDNILKDCKGYQEQYDKLEQRLKDLTVLHELQKWHYEQNQQEFPLHFRQQYKEYLKNKQKQQQ</sequence>
<organism evidence="3 4">
    <name type="scientific">Paramecium sonneborni</name>
    <dbReference type="NCBI Taxonomy" id="65129"/>
    <lineage>
        <taxon>Eukaryota</taxon>
        <taxon>Sar</taxon>
        <taxon>Alveolata</taxon>
        <taxon>Ciliophora</taxon>
        <taxon>Intramacronucleata</taxon>
        <taxon>Oligohymenophorea</taxon>
        <taxon>Peniculida</taxon>
        <taxon>Parameciidae</taxon>
        <taxon>Paramecium</taxon>
    </lineage>
</organism>
<comment type="caution">
    <text evidence="3">The sequence shown here is derived from an EMBL/GenBank/DDBJ whole genome shotgun (WGS) entry which is preliminary data.</text>
</comment>
<keyword evidence="1" id="KW-0677">Repeat</keyword>
<evidence type="ECO:0000313" key="4">
    <source>
        <dbReference type="Proteomes" id="UP000692954"/>
    </source>
</evidence>
<dbReference type="OrthoDB" id="301584at2759"/>
<accession>A0A8S1QPC0</accession>
<dbReference type="InterPro" id="IPR003409">
    <property type="entry name" value="MORN"/>
</dbReference>
<evidence type="ECO:0008006" key="5">
    <source>
        <dbReference type="Google" id="ProtNLM"/>
    </source>
</evidence>
<dbReference type="AlphaFoldDB" id="A0A8S1QPC0"/>
<evidence type="ECO:0000256" key="2">
    <source>
        <dbReference type="SAM" id="Coils"/>
    </source>
</evidence>
<dbReference type="Proteomes" id="UP000692954">
    <property type="component" value="Unassembled WGS sequence"/>
</dbReference>
<evidence type="ECO:0000313" key="3">
    <source>
        <dbReference type="EMBL" id="CAD8116605.1"/>
    </source>
</evidence>
<keyword evidence="2" id="KW-0175">Coiled coil</keyword>
<dbReference type="PANTHER" id="PTHR23084:SF179">
    <property type="entry name" value="OS10G0565000 PROTEIN"/>
    <property type="match status" value="1"/>
</dbReference>
<protein>
    <recommendedName>
        <fullName evidence="5">Phosphatidylinositol-4-phosphate 5-kinase</fullName>
    </recommendedName>
</protein>
<name>A0A8S1QPC0_9CILI</name>
<keyword evidence="4" id="KW-1185">Reference proteome</keyword>
<feature type="coiled-coil region" evidence="2">
    <location>
        <begin position="340"/>
        <end position="367"/>
    </location>
</feature>
<proteinExistence type="predicted"/>
<dbReference type="EMBL" id="CAJJDN010000111">
    <property type="protein sequence ID" value="CAD8116605.1"/>
    <property type="molecule type" value="Genomic_DNA"/>
</dbReference>
<dbReference type="SMART" id="SM00698">
    <property type="entry name" value="MORN"/>
    <property type="match status" value="6"/>
</dbReference>
<reference evidence="3" key="1">
    <citation type="submission" date="2021-01" db="EMBL/GenBank/DDBJ databases">
        <authorList>
            <consortium name="Genoscope - CEA"/>
            <person name="William W."/>
        </authorList>
    </citation>
    <scope>NUCLEOTIDE SEQUENCE</scope>
</reference>
<gene>
    <name evidence="3" type="ORF">PSON_ATCC_30995.1.T1110128</name>
</gene>
<dbReference type="PANTHER" id="PTHR23084">
    <property type="entry name" value="PHOSPHATIDYLINOSITOL-4-PHOSPHATE 5-KINASE RELATED"/>
    <property type="match status" value="1"/>
</dbReference>
<evidence type="ECO:0000256" key="1">
    <source>
        <dbReference type="ARBA" id="ARBA00022737"/>
    </source>
</evidence>
<dbReference type="Pfam" id="PF02493">
    <property type="entry name" value="MORN"/>
    <property type="match status" value="6"/>
</dbReference>